<comment type="caution">
    <text evidence="4">The sequence shown here is derived from an EMBL/GenBank/DDBJ whole genome shotgun (WGS) entry which is preliminary data.</text>
</comment>
<dbReference type="EMBL" id="JAIWYP010000006">
    <property type="protein sequence ID" value="KAH3805220.1"/>
    <property type="molecule type" value="Genomic_DNA"/>
</dbReference>
<keyword evidence="5" id="KW-1185">Reference proteome</keyword>
<evidence type="ECO:0000313" key="5">
    <source>
        <dbReference type="Proteomes" id="UP000828390"/>
    </source>
</evidence>
<dbReference type="Gene3D" id="3.30.2410.10">
    <property type="entry name" value="Hect, E3 ligase catalytic domain"/>
    <property type="match status" value="1"/>
</dbReference>
<proteinExistence type="predicted"/>
<gene>
    <name evidence="4" type="ORF">DPMN_133517</name>
</gene>
<dbReference type="InterPro" id="IPR035983">
    <property type="entry name" value="Hect_E3_ubiquitin_ligase"/>
</dbReference>
<reference evidence="4" key="1">
    <citation type="journal article" date="2019" name="bioRxiv">
        <title>The Genome of the Zebra Mussel, Dreissena polymorpha: A Resource for Invasive Species Research.</title>
        <authorList>
            <person name="McCartney M.A."/>
            <person name="Auch B."/>
            <person name="Kono T."/>
            <person name="Mallez S."/>
            <person name="Zhang Y."/>
            <person name="Obille A."/>
            <person name="Becker A."/>
            <person name="Abrahante J.E."/>
            <person name="Garbe J."/>
            <person name="Badalamenti J.P."/>
            <person name="Herman A."/>
            <person name="Mangelson H."/>
            <person name="Liachko I."/>
            <person name="Sullivan S."/>
            <person name="Sone E.D."/>
            <person name="Koren S."/>
            <person name="Silverstein K.A.T."/>
            <person name="Beckman K.B."/>
            <person name="Gohl D.M."/>
        </authorList>
    </citation>
    <scope>NUCLEOTIDE SEQUENCE</scope>
    <source>
        <strain evidence="4">Duluth1</strain>
        <tissue evidence="4">Whole animal</tissue>
    </source>
</reference>
<feature type="active site" description="Glycyl thioester intermediate" evidence="2">
    <location>
        <position position="81"/>
    </location>
</feature>
<dbReference type="GO" id="GO:0004842">
    <property type="term" value="F:ubiquitin-protein transferase activity"/>
    <property type="evidence" value="ECO:0007669"/>
    <property type="project" value="InterPro"/>
</dbReference>
<evidence type="ECO:0000256" key="2">
    <source>
        <dbReference type="PROSITE-ProRule" id="PRU00104"/>
    </source>
</evidence>
<dbReference type="InterPro" id="IPR000569">
    <property type="entry name" value="HECT_dom"/>
</dbReference>
<evidence type="ECO:0000313" key="4">
    <source>
        <dbReference type="EMBL" id="KAH3805220.1"/>
    </source>
</evidence>
<name>A0A9D4JB26_DREPO</name>
<keyword evidence="1 2" id="KW-0833">Ubl conjugation pathway</keyword>
<dbReference type="PROSITE" id="PS50237">
    <property type="entry name" value="HECT"/>
    <property type="match status" value="1"/>
</dbReference>
<dbReference type="SUPFAM" id="SSF56204">
    <property type="entry name" value="Hect, E3 ligase catalytic domain"/>
    <property type="match status" value="1"/>
</dbReference>
<dbReference type="AlphaFoldDB" id="A0A9D4JB26"/>
<accession>A0A9D4JB26</accession>
<dbReference type="Proteomes" id="UP000828390">
    <property type="component" value="Unassembled WGS sequence"/>
</dbReference>
<sequence>MLLQPQFSEEGSNKRSFENKVYGAFTRYLREVAGGRRGTVFLGKVLRFATGSEEEPMLGFVLHPSIKFTVAGSFVPTANTCANTLNLPRPSPDTPLPPDQKLFHFYDLAFSNTYFGLI</sequence>
<dbReference type="Pfam" id="PF00632">
    <property type="entry name" value="HECT"/>
    <property type="match status" value="1"/>
</dbReference>
<evidence type="ECO:0000256" key="1">
    <source>
        <dbReference type="ARBA" id="ARBA00022786"/>
    </source>
</evidence>
<evidence type="ECO:0000259" key="3">
    <source>
        <dbReference type="PROSITE" id="PS50237"/>
    </source>
</evidence>
<protein>
    <recommendedName>
        <fullName evidence="3">HECT domain-containing protein</fullName>
    </recommendedName>
</protein>
<reference evidence="4" key="2">
    <citation type="submission" date="2020-11" db="EMBL/GenBank/DDBJ databases">
        <authorList>
            <person name="McCartney M.A."/>
            <person name="Auch B."/>
            <person name="Kono T."/>
            <person name="Mallez S."/>
            <person name="Becker A."/>
            <person name="Gohl D.M."/>
            <person name="Silverstein K.A.T."/>
            <person name="Koren S."/>
            <person name="Bechman K.B."/>
            <person name="Herman A."/>
            <person name="Abrahante J.E."/>
            <person name="Garbe J."/>
        </authorList>
    </citation>
    <scope>NUCLEOTIDE SEQUENCE</scope>
    <source>
        <strain evidence="4">Duluth1</strain>
        <tissue evidence="4">Whole animal</tissue>
    </source>
</reference>
<organism evidence="4 5">
    <name type="scientific">Dreissena polymorpha</name>
    <name type="common">Zebra mussel</name>
    <name type="synonym">Mytilus polymorpha</name>
    <dbReference type="NCBI Taxonomy" id="45954"/>
    <lineage>
        <taxon>Eukaryota</taxon>
        <taxon>Metazoa</taxon>
        <taxon>Spiralia</taxon>
        <taxon>Lophotrochozoa</taxon>
        <taxon>Mollusca</taxon>
        <taxon>Bivalvia</taxon>
        <taxon>Autobranchia</taxon>
        <taxon>Heteroconchia</taxon>
        <taxon>Euheterodonta</taxon>
        <taxon>Imparidentia</taxon>
        <taxon>Neoheterodontei</taxon>
        <taxon>Myida</taxon>
        <taxon>Dreissenoidea</taxon>
        <taxon>Dreissenidae</taxon>
        <taxon>Dreissena</taxon>
    </lineage>
</organism>
<feature type="domain" description="HECT" evidence="3">
    <location>
        <begin position="44"/>
        <end position="88"/>
    </location>
</feature>